<accession>E8R8H0</accession>
<keyword evidence="2" id="KW-1185">Reference proteome</keyword>
<gene>
    <name evidence="1" type="ordered locus">Desmu_0483</name>
</gene>
<dbReference type="EMBL" id="CP002363">
    <property type="protein sequence ID" value="ADV64796.1"/>
    <property type="molecule type" value="Genomic_DNA"/>
</dbReference>
<dbReference type="OrthoDB" id="387239at2157"/>
<sequence length="548" mass="57798">MEARLDYRVRALIDASSSLKGVGVDPWSIRALLSPYDYESIVYEGVKHPRVTVWGVGGGEWGRLNTGSAVAAAGGLLVARAGRGFRVEAGGVKHYASKVAVASAPGAAVVAFYVNRYSSIAYSTPLASGVIEEAYRGEPAACSIGYRLATCVFRDGRSLLVAEGRLLEVGVPVEAVALHEGKAIVESGGWLLEVDGNGFKPLVKARGVFAGLTGCSLLLNTGGRLSVLDGASLTPLMDAVDGSASGHGDVIVVDKGVALEIHESTGVLKASIPKTPEARCWATPAGVLCCRRAFCGLVEPGVEAVRLEPVVNGVRAVRLESTVPVWVNGEPVGESRIIRVDGGVLKPAVIRVEARHLLGDIVLEAVAPGVKPSVTGEAVAWVSETGHSCGGIGVLEVRVEHGELPPGVSLYATVDGRRLRVDRVLEACIQRPVHEVVVEAVDDSGGSVEVARIPVETVEARTPRLGYRVIEEGEGPLVLIETDAVVERALACNRNGCTPVKPVKHGDGYVVKPPGGRLPEYIIVKLSWMGFKRLEKISLDEEQGRRRG</sequence>
<dbReference type="AlphaFoldDB" id="E8R8H0"/>
<dbReference type="RefSeq" id="WP_013562018.1">
    <property type="nucleotide sequence ID" value="NC_014961.1"/>
</dbReference>
<proteinExistence type="predicted"/>
<dbReference type="Proteomes" id="UP000001068">
    <property type="component" value="Chromosome"/>
</dbReference>
<evidence type="ECO:0000313" key="2">
    <source>
        <dbReference type="Proteomes" id="UP000001068"/>
    </source>
</evidence>
<evidence type="ECO:0000313" key="1">
    <source>
        <dbReference type="EMBL" id="ADV64796.1"/>
    </source>
</evidence>
<dbReference type="eggNOG" id="arCOG13652">
    <property type="taxonomic scope" value="Archaea"/>
</dbReference>
<dbReference type="KEGG" id="dmu:Desmu_0483"/>
<dbReference type="GeneID" id="10153176"/>
<reference evidence="1 2" key="2">
    <citation type="journal article" date="2011" name="Stand. Genomic Sci.">
        <title>Complete genome sequence of Desulfurococcus mucosus type strain (O7/1).</title>
        <authorList>
            <person name="Wirth R."/>
            <person name="Chertkov O."/>
            <person name="Held B."/>
            <person name="Lapidus A."/>
            <person name="Nolan M."/>
            <person name="Lucas S."/>
            <person name="Hammon N."/>
            <person name="Deshpande S."/>
            <person name="Cheng J.F."/>
            <person name="Tapia R."/>
            <person name="Han C."/>
            <person name="Goodwin L."/>
            <person name="Pitluck S."/>
            <person name="Liolios K."/>
            <person name="Ioanna P."/>
            <person name="Ivanova N."/>
            <person name="Mavromatis K."/>
            <person name="Mikhailova N."/>
            <person name="Pati A."/>
            <person name="Chen A."/>
            <person name="Palaniappan K."/>
            <person name="Land M."/>
            <person name="Hauser L."/>
            <person name="Chang Y.J."/>
            <person name="Jeffries C.D."/>
            <person name="Bilek Y."/>
            <person name="Hader T."/>
            <person name="Rohde M."/>
            <person name="Spring S."/>
            <person name="Sikorski J."/>
            <person name="Goker M."/>
            <person name="Woyke T."/>
            <person name="Bristow J."/>
            <person name="Eisen J.A."/>
            <person name="Markowitz V."/>
            <person name="Hugenholtz P."/>
            <person name="Kyrpides N.C."/>
            <person name="Klenk H.P."/>
        </authorList>
    </citation>
    <scope>NUCLEOTIDE SEQUENCE [LARGE SCALE GENOMIC DNA]</scope>
    <source>
        <strain evidence="2">ATCC 35584 / DSM 2162 / JCM 9187 / O7/1</strain>
    </source>
</reference>
<organism evidence="1 2">
    <name type="scientific">Desulfurococcus mucosus (strain ATCC 35584 / DSM 2162 / JCM 9187 / O7/1)</name>
    <dbReference type="NCBI Taxonomy" id="765177"/>
    <lineage>
        <taxon>Archaea</taxon>
        <taxon>Thermoproteota</taxon>
        <taxon>Thermoprotei</taxon>
        <taxon>Desulfurococcales</taxon>
        <taxon>Desulfurococcaceae</taxon>
        <taxon>Desulfurococcus</taxon>
    </lineage>
</organism>
<dbReference type="STRING" id="765177.Desmu_0483"/>
<protein>
    <submittedName>
        <fullName evidence="1">Uncharacterized protein</fullName>
    </submittedName>
</protein>
<dbReference type="HOGENOM" id="CLU_496626_0_0_2"/>
<name>E8R8H0_DESM0</name>
<reference evidence="2" key="1">
    <citation type="submission" date="2010-11" db="EMBL/GenBank/DDBJ databases">
        <title>The complete genome of Desulfurococcus mucosus DSM 2162.</title>
        <authorList>
            <consortium name="US DOE Joint Genome Institute (JGI-PGF)"/>
            <person name="Lucas S."/>
            <person name="Copeland A."/>
            <person name="Lapidus A."/>
            <person name="Bruce D."/>
            <person name="Goodwin L."/>
            <person name="Pitluck S."/>
            <person name="Kyrpides N."/>
            <person name="Mavromatis K."/>
            <person name="Pagani I."/>
            <person name="Ivanova N."/>
            <person name="Ovchinnikova G."/>
            <person name="Chertkov O."/>
            <person name="Held B."/>
            <person name="Brettin T."/>
            <person name="Detter J.C."/>
            <person name="Tapia R."/>
            <person name="Han C."/>
            <person name="Land M."/>
            <person name="Hauser L."/>
            <person name="Markowitz V."/>
            <person name="Cheng J.-F."/>
            <person name="Hugenholtz P."/>
            <person name="Woyke T."/>
            <person name="Wu D."/>
            <person name="Wirth R."/>
            <person name="Bilek Y."/>
            <person name="Hader T."/>
            <person name="Klenk H.-P."/>
            <person name="Eisen J.A."/>
        </authorList>
    </citation>
    <scope>NUCLEOTIDE SEQUENCE [LARGE SCALE GENOMIC DNA]</scope>
    <source>
        <strain evidence="2">ATCC 35584 / DSM 2162 / JCM 9187 / O7/1</strain>
    </source>
</reference>